<dbReference type="InterPro" id="IPR036515">
    <property type="entry name" value="Transposase_17_sf"/>
</dbReference>
<organism evidence="2 3">
    <name type="scientific">Candidatus Yanofskybacteria bacterium RIFCSPLOWO2_02_FULL_47_9b</name>
    <dbReference type="NCBI Taxonomy" id="1802708"/>
    <lineage>
        <taxon>Bacteria</taxon>
        <taxon>Candidatus Yanofskyibacteriota</taxon>
    </lineage>
</organism>
<comment type="caution">
    <text evidence="2">The sequence shown here is derived from an EMBL/GenBank/DDBJ whole genome shotgun (WGS) entry which is preliminary data.</text>
</comment>
<dbReference type="Gene3D" id="3.30.70.1290">
    <property type="entry name" value="Transposase IS200-like"/>
    <property type="match status" value="1"/>
</dbReference>
<evidence type="ECO:0000313" key="2">
    <source>
        <dbReference type="EMBL" id="OGN33678.1"/>
    </source>
</evidence>
<protein>
    <recommendedName>
        <fullName evidence="1">Transposase IS200-like domain-containing protein</fullName>
    </recommendedName>
</protein>
<accession>A0A1F8H9G0</accession>
<dbReference type="GO" id="GO:0003677">
    <property type="term" value="F:DNA binding"/>
    <property type="evidence" value="ECO:0007669"/>
    <property type="project" value="InterPro"/>
</dbReference>
<name>A0A1F8H9G0_9BACT</name>
<dbReference type="SMART" id="SM01321">
    <property type="entry name" value="Y1_Tnp"/>
    <property type="match status" value="1"/>
</dbReference>
<evidence type="ECO:0000259" key="1">
    <source>
        <dbReference type="SMART" id="SM01321"/>
    </source>
</evidence>
<dbReference type="Pfam" id="PF01797">
    <property type="entry name" value="Y1_Tnp"/>
    <property type="match status" value="1"/>
</dbReference>
<reference evidence="2 3" key="1">
    <citation type="journal article" date="2016" name="Nat. Commun.">
        <title>Thousands of microbial genomes shed light on interconnected biogeochemical processes in an aquifer system.</title>
        <authorList>
            <person name="Anantharaman K."/>
            <person name="Brown C.T."/>
            <person name="Hug L.A."/>
            <person name="Sharon I."/>
            <person name="Castelle C.J."/>
            <person name="Probst A.J."/>
            <person name="Thomas B.C."/>
            <person name="Singh A."/>
            <person name="Wilkins M.J."/>
            <person name="Karaoz U."/>
            <person name="Brodie E.L."/>
            <person name="Williams K.H."/>
            <person name="Hubbard S.S."/>
            <person name="Banfield J.F."/>
        </authorList>
    </citation>
    <scope>NUCLEOTIDE SEQUENCE [LARGE SCALE GENOMIC DNA]</scope>
</reference>
<gene>
    <name evidence="2" type="ORF">A3I39_00010</name>
</gene>
<dbReference type="PANTHER" id="PTHR34322:SF2">
    <property type="entry name" value="TRANSPOSASE IS200-LIKE DOMAIN-CONTAINING PROTEIN"/>
    <property type="match status" value="1"/>
</dbReference>
<dbReference type="InterPro" id="IPR002686">
    <property type="entry name" value="Transposase_17"/>
</dbReference>
<sequence>MFTRDYKTFAPGEFFHIYNRGNNKQDIFLDDSDYEFFLLRIKQNLYPDRFKELKIQPLPQGSFTLISYCLMPNHFHLLVRQNGDIPTSKLMLKICSSYSKVFNKKYERVGHVFQDQFKQILIGRDEYIKWLMAYICQNPKIAGLVKSAIDYKWSSYREYFKRGNDILCDNDTVAELFGKQNISEFIENSYKIIKNNKIGRHIESEALID</sequence>
<dbReference type="AlphaFoldDB" id="A0A1F8H9G0"/>
<dbReference type="GO" id="GO:0004803">
    <property type="term" value="F:transposase activity"/>
    <property type="evidence" value="ECO:0007669"/>
    <property type="project" value="InterPro"/>
</dbReference>
<dbReference type="EMBL" id="MGKW01000026">
    <property type="protein sequence ID" value="OGN33678.1"/>
    <property type="molecule type" value="Genomic_DNA"/>
</dbReference>
<dbReference type="PANTHER" id="PTHR34322">
    <property type="entry name" value="TRANSPOSASE, Y1_TNP DOMAIN-CONTAINING"/>
    <property type="match status" value="1"/>
</dbReference>
<dbReference type="GO" id="GO:0006313">
    <property type="term" value="P:DNA transposition"/>
    <property type="evidence" value="ECO:0007669"/>
    <property type="project" value="InterPro"/>
</dbReference>
<evidence type="ECO:0000313" key="3">
    <source>
        <dbReference type="Proteomes" id="UP000178155"/>
    </source>
</evidence>
<dbReference type="Proteomes" id="UP000178155">
    <property type="component" value="Unassembled WGS sequence"/>
</dbReference>
<feature type="domain" description="Transposase IS200-like" evidence="1">
    <location>
        <begin position="10"/>
        <end position="138"/>
    </location>
</feature>
<proteinExistence type="predicted"/>
<dbReference type="SUPFAM" id="SSF143422">
    <property type="entry name" value="Transposase IS200-like"/>
    <property type="match status" value="1"/>
</dbReference>